<sequence length="206" mass="22126">MTIIPVAVPSTMAAVFTALARRMPERTAYNVGFAVYWIAWCLAAPMWLLGARHAVRLLTAGRRLPRDHLLLLALPAAGAVVTQLIPHRREIDTATALVMVGSATINAAGEELLWRGVFMRELEDRPRMAQTLSLIGFSIWHFAPQLVLPSALGRGRFVAGSAVVGSAMTAAAWKAGGLRQVVIAHAIVDACGVTAARFRLGRVPNS</sequence>
<keyword evidence="1" id="KW-0812">Transmembrane</keyword>
<organism evidence="3 4">
    <name type="scientific">Mycobacterium gordonae</name>
    <dbReference type="NCBI Taxonomy" id="1778"/>
    <lineage>
        <taxon>Bacteria</taxon>
        <taxon>Bacillati</taxon>
        <taxon>Actinomycetota</taxon>
        <taxon>Actinomycetes</taxon>
        <taxon>Mycobacteriales</taxon>
        <taxon>Mycobacteriaceae</taxon>
        <taxon>Mycobacterium</taxon>
    </lineage>
</organism>
<proteinExistence type="predicted"/>
<evidence type="ECO:0000256" key="1">
    <source>
        <dbReference type="SAM" id="Phobius"/>
    </source>
</evidence>
<keyword evidence="1" id="KW-0472">Membrane</keyword>
<dbReference type="Pfam" id="PF02517">
    <property type="entry name" value="Rce1-like"/>
    <property type="match status" value="1"/>
</dbReference>
<accession>A0A0Q2RA54</accession>
<keyword evidence="1" id="KW-1133">Transmembrane helix</keyword>
<dbReference type="AlphaFoldDB" id="A0A0Q2RA54"/>
<dbReference type="GO" id="GO:0004175">
    <property type="term" value="F:endopeptidase activity"/>
    <property type="evidence" value="ECO:0007669"/>
    <property type="project" value="UniProtKB-ARBA"/>
</dbReference>
<dbReference type="GO" id="GO:0080120">
    <property type="term" value="P:CAAX-box protein maturation"/>
    <property type="evidence" value="ECO:0007669"/>
    <property type="project" value="UniProtKB-ARBA"/>
</dbReference>
<dbReference type="InterPro" id="IPR003675">
    <property type="entry name" value="Rce1/LyrA-like_dom"/>
</dbReference>
<name>A0A0Q2RA54_MYCGO</name>
<dbReference type="Proteomes" id="UP000051677">
    <property type="component" value="Unassembled WGS sequence"/>
</dbReference>
<evidence type="ECO:0000259" key="2">
    <source>
        <dbReference type="Pfam" id="PF02517"/>
    </source>
</evidence>
<reference evidence="3 4" key="1">
    <citation type="submission" date="2015-10" db="EMBL/GenBank/DDBJ databases">
        <title>Mycobacterium gordonae draft genome assembly.</title>
        <authorList>
            <person name="Ustinova V."/>
            <person name="Smirnova T."/>
            <person name="Blagodatskikh K."/>
            <person name="Varlamov D."/>
            <person name="Larionova E."/>
            <person name="Chernousova L."/>
        </authorList>
    </citation>
    <scope>NUCLEOTIDE SEQUENCE [LARGE SCALE GENOMIC DNA]</scope>
    <source>
        <strain evidence="3 4">CTRI 14-8773</strain>
    </source>
</reference>
<feature type="transmembrane region" description="Helical" evidence="1">
    <location>
        <begin position="30"/>
        <end position="49"/>
    </location>
</feature>
<protein>
    <recommendedName>
        <fullName evidence="2">CAAX prenyl protease 2/Lysostaphin resistance protein A-like domain-containing protein</fullName>
    </recommendedName>
</protein>
<feature type="domain" description="CAAX prenyl protease 2/Lysostaphin resistance protein A-like" evidence="2">
    <location>
        <begin position="95"/>
        <end position="190"/>
    </location>
</feature>
<dbReference type="EMBL" id="LKTM01000004">
    <property type="protein sequence ID" value="KQH80878.1"/>
    <property type="molecule type" value="Genomic_DNA"/>
</dbReference>
<evidence type="ECO:0000313" key="3">
    <source>
        <dbReference type="EMBL" id="KQH80878.1"/>
    </source>
</evidence>
<comment type="caution">
    <text evidence="3">The sequence shown here is derived from an EMBL/GenBank/DDBJ whole genome shotgun (WGS) entry which is preliminary data.</text>
</comment>
<evidence type="ECO:0000313" key="4">
    <source>
        <dbReference type="Proteomes" id="UP000051677"/>
    </source>
</evidence>
<gene>
    <name evidence="3" type="ORF">AO501_17665</name>
</gene>